<proteinExistence type="predicted"/>
<comment type="caution">
    <text evidence="1">The sequence shown here is derived from an EMBL/GenBank/DDBJ whole genome shotgun (WGS) entry which is preliminary data.</text>
</comment>
<dbReference type="AlphaFoldDB" id="A0A7U9JB69"/>
<sequence>MLPALPICKTDELVTEPIRNWWMQMLWLM</sequence>
<reference evidence="1 2" key="1">
    <citation type="journal article" date="2014" name="Genome Announc.">
        <title>Draft Genome Sequence of Geobacillus thermopakistaniensis Strain MAS1.</title>
        <authorList>
            <person name="Siddiqui M.A."/>
            <person name="Rashid N."/>
            <person name="Ayyampalayam S."/>
            <person name="Whitman W.B."/>
        </authorList>
    </citation>
    <scope>NUCLEOTIDE SEQUENCE [LARGE SCALE GENOMIC DNA]</scope>
    <source>
        <strain evidence="1 2">MAS1</strain>
    </source>
</reference>
<evidence type="ECO:0000313" key="2">
    <source>
        <dbReference type="Proteomes" id="UP000018339"/>
    </source>
</evidence>
<keyword evidence="2" id="KW-1185">Reference proteome</keyword>
<dbReference type="Proteomes" id="UP000018339">
    <property type="component" value="Unassembled WGS sequence"/>
</dbReference>
<organism evidence="1 2">
    <name type="scientific">Geobacillus thermopakistaniensis (strain MAS1)</name>
    <dbReference type="NCBI Taxonomy" id="1408282"/>
    <lineage>
        <taxon>Bacteria</taxon>
        <taxon>Bacillati</taxon>
        <taxon>Bacillota</taxon>
        <taxon>Bacilli</taxon>
        <taxon>Bacillales</taxon>
        <taxon>Anoxybacillaceae</taxon>
        <taxon>Geobacillus</taxon>
    </lineage>
</organism>
<accession>A0A7U9JB69</accession>
<gene>
    <name evidence="1" type="ORF">T260_08810</name>
</gene>
<name>A0A7U9JB69_GEOTM</name>
<dbReference type="EMBL" id="AYSF01000045">
    <property type="protein sequence ID" value="ESU72362.1"/>
    <property type="molecule type" value="Genomic_DNA"/>
</dbReference>
<evidence type="ECO:0000313" key="1">
    <source>
        <dbReference type="EMBL" id="ESU72362.1"/>
    </source>
</evidence>
<protein>
    <submittedName>
        <fullName evidence="1">Uncharacterized protein</fullName>
    </submittedName>
</protein>